<sequence length="17" mass="2096">MSRTRHWSPAKHYIVQV</sequence>
<organism evidence="1">
    <name type="scientific">Arundo donax</name>
    <name type="common">Giant reed</name>
    <name type="synonym">Donax arundinaceus</name>
    <dbReference type="NCBI Taxonomy" id="35708"/>
    <lineage>
        <taxon>Eukaryota</taxon>
        <taxon>Viridiplantae</taxon>
        <taxon>Streptophyta</taxon>
        <taxon>Embryophyta</taxon>
        <taxon>Tracheophyta</taxon>
        <taxon>Spermatophyta</taxon>
        <taxon>Magnoliopsida</taxon>
        <taxon>Liliopsida</taxon>
        <taxon>Poales</taxon>
        <taxon>Poaceae</taxon>
        <taxon>PACMAD clade</taxon>
        <taxon>Arundinoideae</taxon>
        <taxon>Arundineae</taxon>
        <taxon>Arundo</taxon>
    </lineage>
</organism>
<proteinExistence type="predicted"/>
<protein>
    <submittedName>
        <fullName evidence="1">Uncharacterized protein</fullName>
    </submittedName>
</protein>
<dbReference type="AlphaFoldDB" id="A0A0A8YFC8"/>
<reference evidence="1" key="2">
    <citation type="journal article" date="2015" name="Data Brief">
        <title>Shoot transcriptome of the giant reed, Arundo donax.</title>
        <authorList>
            <person name="Barrero R.A."/>
            <person name="Guerrero F.D."/>
            <person name="Moolhuijzen P."/>
            <person name="Goolsby J.A."/>
            <person name="Tidwell J."/>
            <person name="Bellgard S.E."/>
            <person name="Bellgard M.I."/>
        </authorList>
    </citation>
    <scope>NUCLEOTIDE SEQUENCE</scope>
    <source>
        <tissue evidence="1">Shoot tissue taken approximately 20 cm above the soil surface</tissue>
    </source>
</reference>
<evidence type="ECO:0000313" key="1">
    <source>
        <dbReference type="EMBL" id="JAD24884.1"/>
    </source>
</evidence>
<accession>A0A0A8YFC8</accession>
<dbReference type="EMBL" id="GBRH01273011">
    <property type="protein sequence ID" value="JAD24884.1"/>
    <property type="molecule type" value="Transcribed_RNA"/>
</dbReference>
<reference evidence="1" key="1">
    <citation type="submission" date="2014-09" db="EMBL/GenBank/DDBJ databases">
        <authorList>
            <person name="Magalhaes I.L.F."/>
            <person name="Oliveira U."/>
            <person name="Santos F.R."/>
            <person name="Vidigal T.H.D.A."/>
            <person name="Brescovit A.D."/>
            <person name="Santos A.J."/>
        </authorList>
    </citation>
    <scope>NUCLEOTIDE SEQUENCE</scope>
    <source>
        <tissue evidence="1">Shoot tissue taken approximately 20 cm above the soil surface</tissue>
    </source>
</reference>
<name>A0A0A8YFC8_ARUDO</name>